<organism evidence="2 3">
    <name type="scientific">Dreissena polymorpha</name>
    <name type="common">Zebra mussel</name>
    <name type="synonym">Mytilus polymorpha</name>
    <dbReference type="NCBI Taxonomy" id="45954"/>
    <lineage>
        <taxon>Eukaryota</taxon>
        <taxon>Metazoa</taxon>
        <taxon>Spiralia</taxon>
        <taxon>Lophotrochozoa</taxon>
        <taxon>Mollusca</taxon>
        <taxon>Bivalvia</taxon>
        <taxon>Autobranchia</taxon>
        <taxon>Heteroconchia</taxon>
        <taxon>Euheterodonta</taxon>
        <taxon>Imparidentia</taxon>
        <taxon>Neoheterodontei</taxon>
        <taxon>Myida</taxon>
        <taxon>Dreissenoidea</taxon>
        <taxon>Dreissenidae</taxon>
        <taxon>Dreissena</taxon>
    </lineage>
</organism>
<dbReference type="EMBL" id="JAIWYP010000004">
    <property type="protein sequence ID" value="KAH3842463.1"/>
    <property type="molecule type" value="Genomic_DNA"/>
</dbReference>
<reference evidence="2" key="2">
    <citation type="submission" date="2020-11" db="EMBL/GenBank/DDBJ databases">
        <authorList>
            <person name="McCartney M.A."/>
            <person name="Auch B."/>
            <person name="Kono T."/>
            <person name="Mallez S."/>
            <person name="Becker A."/>
            <person name="Gohl D.M."/>
            <person name="Silverstein K.A.T."/>
            <person name="Koren S."/>
            <person name="Bechman K.B."/>
            <person name="Herman A."/>
            <person name="Abrahante J.E."/>
            <person name="Garbe J."/>
        </authorList>
    </citation>
    <scope>NUCLEOTIDE SEQUENCE</scope>
    <source>
        <strain evidence="2">Duluth1</strain>
        <tissue evidence="2">Whole animal</tissue>
    </source>
</reference>
<dbReference type="Proteomes" id="UP000828390">
    <property type="component" value="Unassembled WGS sequence"/>
</dbReference>
<accession>A0A9D4KMW2</accession>
<proteinExistence type="predicted"/>
<dbReference type="AlphaFoldDB" id="A0A9D4KMW2"/>
<sequence>MKTKEPTLKVQTTTQTTTSTMIKTGTTIDDAISTSESRSESTNECQSPWASPQSAYLHDGGNDFNETSYSSRAPTSRQHGRHQMYRWPTINI</sequence>
<feature type="compositionally biased region" description="Polar residues" evidence="1">
    <location>
        <begin position="64"/>
        <end position="77"/>
    </location>
</feature>
<keyword evidence="3" id="KW-1185">Reference proteome</keyword>
<evidence type="ECO:0000256" key="1">
    <source>
        <dbReference type="SAM" id="MobiDB-lite"/>
    </source>
</evidence>
<feature type="compositionally biased region" description="Low complexity" evidence="1">
    <location>
        <begin position="25"/>
        <end position="42"/>
    </location>
</feature>
<protein>
    <submittedName>
        <fullName evidence="2">Uncharacterized protein</fullName>
    </submittedName>
</protein>
<reference evidence="2" key="1">
    <citation type="journal article" date="2019" name="bioRxiv">
        <title>The Genome of the Zebra Mussel, Dreissena polymorpha: A Resource for Invasive Species Research.</title>
        <authorList>
            <person name="McCartney M.A."/>
            <person name="Auch B."/>
            <person name="Kono T."/>
            <person name="Mallez S."/>
            <person name="Zhang Y."/>
            <person name="Obille A."/>
            <person name="Becker A."/>
            <person name="Abrahante J.E."/>
            <person name="Garbe J."/>
            <person name="Badalamenti J.P."/>
            <person name="Herman A."/>
            <person name="Mangelson H."/>
            <person name="Liachko I."/>
            <person name="Sullivan S."/>
            <person name="Sone E.D."/>
            <person name="Koren S."/>
            <person name="Silverstein K.A.T."/>
            <person name="Beckman K.B."/>
            <person name="Gohl D.M."/>
        </authorList>
    </citation>
    <scope>NUCLEOTIDE SEQUENCE</scope>
    <source>
        <strain evidence="2">Duluth1</strain>
        <tissue evidence="2">Whole animal</tissue>
    </source>
</reference>
<evidence type="ECO:0000313" key="3">
    <source>
        <dbReference type="Proteomes" id="UP000828390"/>
    </source>
</evidence>
<feature type="region of interest" description="Disordered" evidence="1">
    <location>
        <begin position="1"/>
        <end position="20"/>
    </location>
</feature>
<comment type="caution">
    <text evidence="2">The sequence shown here is derived from an EMBL/GenBank/DDBJ whole genome shotgun (WGS) entry which is preliminary data.</text>
</comment>
<name>A0A9D4KMW2_DREPO</name>
<feature type="region of interest" description="Disordered" evidence="1">
    <location>
        <begin position="25"/>
        <end position="92"/>
    </location>
</feature>
<gene>
    <name evidence="2" type="ORF">DPMN_115958</name>
</gene>
<feature type="compositionally biased region" description="Polar residues" evidence="1">
    <location>
        <begin position="43"/>
        <end position="54"/>
    </location>
</feature>
<evidence type="ECO:0000313" key="2">
    <source>
        <dbReference type="EMBL" id="KAH3842463.1"/>
    </source>
</evidence>